<dbReference type="STRING" id="494026.PGLA_04395"/>
<evidence type="ECO:0000313" key="1">
    <source>
        <dbReference type="EMBL" id="OAB45497.1"/>
    </source>
</evidence>
<evidence type="ECO:0000313" key="2">
    <source>
        <dbReference type="Proteomes" id="UP000076967"/>
    </source>
</evidence>
<dbReference type="AlphaFoldDB" id="A0A168N7W3"/>
<keyword evidence="2" id="KW-1185">Reference proteome</keyword>
<protein>
    <recommendedName>
        <fullName evidence="3">DUF1795 domain-containing protein</fullName>
    </recommendedName>
</protein>
<evidence type="ECO:0008006" key="3">
    <source>
        <dbReference type="Google" id="ProtNLM"/>
    </source>
</evidence>
<gene>
    <name evidence="1" type="ORF">PGLA_04395</name>
</gene>
<dbReference type="RefSeq" id="WP_068529256.1">
    <property type="nucleotide sequence ID" value="NZ_LVJH01000003.1"/>
</dbReference>
<dbReference type="Proteomes" id="UP000076967">
    <property type="component" value="Unassembled WGS sequence"/>
</dbReference>
<reference evidence="1 2" key="1">
    <citation type="submission" date="2016-03" db="EMBL/GenBank/DDBJ databases">
        <title>Draft genome sequence of Paenibacillus glacialis DSM 22343.</title>
        <authorList>
            <person name="Shin S.-K."/>
            <person name="Yi H."/>
        </authorList>
    </citation>
    <scope>NUCLEOTIDE SEQUENCE [LARGE SCALE GENOMIC DNA]</scope>
    <source>
        <strain evidence="1 2">DSM 22343</strain>
    </source>
</reference>
<accession>A0A168N7W3</accession>
<organism evidence="1 2">
    <name type="scientific">Paenibacillus glacialis</name>
    <dbReference type="NCBI Taxonomy" id="494026"/>
    <lineage>
        <taxon>Bacteria</taxon>
        <taxon>Bacillati</taxon>
        <taxon>Bacillota</taxon>
        <taxon>Bacilli</taxon>
        <taxon>Bacillales</taxon>
        <taxon>Paenibacillaceae</taxon>
        <taxon>Paenibacillus</taxon>
    </lineage>
</organism>
<dbReference type="EMBL" id="LVJH01000003">
    <property type="protein sequence ID" value="OAB45497.1"/>
    <property type="molecule type" value="Genomic_DNA"/>
</dbReference>
<comment type="caution">
    <text evidence="1">The sequence shown here is derived from an EMBL/GenBank/DDBJ whole genome shotgun (WGS) entry which is preliminary data.</text>
</comment>
<proteinExistence type="predicted"/>
<sequence>MERADEKILKILNEMKDKTREPLSITDGPIKIGDQYYEFEEASFFNQRLFVQLPKDFIDMEEKHKKIKYPHEQRPEIIKTEGTGAINFTFSQLDEELSDYWVKELTNGMRDVIKKTNPSNVFYTTEVESVNGKQIGYFEFKGSAIDGFIYNIMYFLAVDGKTLMGTFTCHYKDQPQWRDIAFQVIRSIQTAEIREQEVLP</sequence>
<dbReference type="OrthoDB" id="249246at2"/>
<name>A0A168N7W3_9BACL</name>